<dbReference type="GO" id="GO:0005829">
    <property type="term" value="C:cytosol"/>
    <property type="evidence" value="ECO:0007669"/>
    <property type="project" value="TreeGrafter"/>
</dbReference>
<dbReference type="Pfam" id="PF01926">
    <property type="entry name" value="MMR_HSR1"/>
    <property type="match status" value="1"/>
</dbReference>
<dbReference type="PANTHER" id="PTHR42714">
    <property type="entry name" value="TRNA MODIFICATION GTPASE GTPBP3"/>
    <property type="match status" value="1"/>
</dbReference>
<proteinExistence type="predicted"/>
<dbReference type="GO" id="GO:0002098">
    <property type="term" value="P:tRNA wobble uridine modification"/>
    <property type="evidence" value="ECO:0007669"/>
    <property type="project" value="TreeGrafter"/>
</dbReference>
<dbReference type="Gene3D" id="3.40.50.300">
    <property type="entry name" value="P-loop containing nucleotide triphosphate hydrolases"/>
    <property type="match status" value="1"/>
</dbReference>
<name>A0A8T3UNY9_ECOLX</name>
<dbReference type="InterPro" id="IPR027417">
    <property type="entry name" value="P-loop_NTPase"/>
</dbReference>
<dbReference type="InterPro" id="IPR006073">
    <property type="entry name" value="GTP-bd"/>
</dbReference>
<sequence>MKKSEGFQSLQQSLSGLPQWASERILQQIQQLTHYEPVIGIMGKTGSGKSSLCNALFAGEVSPVSDVAACTREPLRFRLQLGRRYMTIVDLPGVGESSVRDNEYAALYCQQLPRLDLVLWLIKADDRALAVDEHFYHQVIGGAYRQKVLFVISQADKVEPGSGGEKLSTEQKQNISRKICLLHELFQPVNPVCAVSVRLQWGLRVMAERMIRCLPREASSPVAVQLSAPLRTDAVNKKARDDFGETVGSVLDTVSSLPLIPASVRTAIQSVRDIVVSVARAVWSFFF</sequence>
<organism evidence="2 3">
    <name type="scientific">Escherichia coli</name>
    <dbReference type="NCBI Taxonomy" id="562"/>
    <lineage>
        <taxon>Bacteria</taxon>
        <taxon>Pseudomonadati</taxon>
        <taxon>Pseudomonadota</taxon>
        <taxon>Gammaproteobacteria</taxon>
        <taxon>Enterobacterales</taxon>
        <taxon>Enterobacteriaceae</taxon>
        <taxon>Escherichia</taxon>
    </lineage>
</organism>
<gene>
    <name evidence="2" type="ORF">HEP30_024140</name>
</gene>
<feature type="domain" description="G" evidence="1">
    <location>
        <begin position="39"/>
        <end position="139"/>
    </location>
</feature>
<evidence type="ECO:0000259" key="1">
    <source>
        <dbReference type="Pfam" id="PF01926"/>
    </source>
</evidence>
<protein>
    <submittedName>
        <fullName evidence="2">GTPase family protein</fullName>
    </submittedName>
</protein>
<dbReference type="GO" id="GO:0030488">
    <property type="term" value="P:tRNA methylation"/>
    <property type="evidence" value="ECO:0007669"/>
    <property type="project" value="TreeGrafter"/>
</dbReference>
<comment type="caution">
    <text evidence="2">The sequence shown here is derived from an EMBL/GenBank/DDBJ whole genome shotgun (WGS) entry which is preliminary data.</text>
</comment>
<evidence type="ECO:0000313" key="3">
    <source>
        <dbReference type="Proteomes" id="UP000531761"/>
    </source>
</evidence>
<dbReference type="Proteomes" id="UP000531761">
    <property type="component" value="Unassembled WGS sequence"/>
</dbReference>
<dbReference type="CDD" id="cd11383">
    <property type="entry name" value="YfjP"/>
    <property type="match status" value="1"/>
</dbReference>
<dbReference type="GO" id="GO:0005525">
    <property type="term" value="F:GTP binding"/>
    <property type="evidence" value="ECO:0007669"/>
    <property type="project" value="InterPro"/>
</dbReference>
<dbReference type="PANTHER" id="PTHR42714:SF2">
    <property type="entry name" value="TRNA MODIFICATION GTPASE GTPBP3, MITOCHONDRIAL"/>
    <property type="match status" value="1"/>
</dbReference>
<dbReference type="RefSeq" id="WP_114263047.1">
    <property type="nucleotide sequence ID" value="NZ_JAAIWI010000029.1"/>
</dbReference>
<dbReference type="AlphaFoldDB" id="A0A8T3UNY9"/>
<dbReference type="EMBL" id="JABWMK020000074">
    <property type="protein sequence ID" value="MBB2469138.1"/>
    <property type="molecule type" value="Genomic_DNA"/>
</dbReference>
<reference evidence="2 3" key="1">
    <citation type="submission" date="2020-08" db="EMBL/GenBank/DDBJ databases">
        <title>Draft genome sequences of isolates of diverse host origin from the E. coli Reference Center.</title>
        <authorList>
            <person name="Lacher D.W."/>
            <person name="Mammel M.K."/>
            <person name="Gangiredla J."/>
            <person name="Gebru S.T."/>
            <person name="Barnaba T.J."/>
            <person name="Majowicz S.A."/>
            <person name="Dudley E.G."/>
        </authorList>
    </citation>
    <scope>NUCLEOTIDE SEQUENCE [LARGE SCALE GENOMIC DNA]</scope>
    <source>
        <strain evidence="2 3">10.0349</strain>
    </source>
</reference>
<evidence type="ECO:0000313" key="2">
    <source>
        <dbReference type="EMBL" id="MBB2469138.1"/>
    </source>
</evidence>
<dbReference type="SUPFAM" id="SSF52540">
    <property type="entry name" value="P-loop containing nucleoside triphosphate hydrolases"/>
    <property type="match status" value="1"/>
</dbReference>
<accession>A0A8T3UNY9</accession>